<evidence type="ECO:0000256" key="4">
    <source>
        <dbReference type="ARBA" id="ARBA00022448"/>
    </source>
</evidence>
<evidence type="ECO:0000256" key="8">
    <source>
        <dbReference type="ARBA" id="ARBA00023136"/>
    </source>
</evidence>
<keyword evidence="7 12" id="KW-1133">Transmembrane helix</keyword>
<evidence type="ECO:0000256" key="7">
    <source>
        <dbReference type="ARBA" id="ARBA00022989"/>
    </source>
</evidence>
<dbReference type="Gene3D" id="1.10.3470.10">
    <property type="entry name" value="ABC transporter involved in vitamin B12 uptake, BtuC"/>
    <property type="match status" value="1"/>
</dbReference>
<dbReference type="Pfam" id="PF01032">
    <property type="entry name" value="FecCD"/>
    <property type="match status" value="1"/>
</dbReference>
<name>A0A2T4MLJ8_9STAP</name>
<evidence type="ECO:0000256" key="11">
    <source>
        <dbReference type="ARBA" id="ARBA00031465"/>
    </source>
</evidence>
<organism evidence="13 14">
    <name type="scientific">Staphylococcus agnetis</name>
    <dbReference type="NCBI Taxonomy" id="985762"/>
    <lineage>
        <taxon>Bacteria</taxon>
        <taxon>Bacillati</taxon>
        <taxon>Bacillota</taxon>
        <taxon>Bacilli</taxon>
        <taxon>Bacillales</taxon>
        <taxon>Staphylococcaceae</taxon>
        <taxon>Staphylococcus</taxon>
    </lineage>
</organism>
<dbReference type="RefSeq" id="WP_107368291.1">
    <property type="nucleotide sequence ID" value="NZ_CP045927.1"/>
</dbReference>
<accession>A0A2T4MLJ8</accession>
<evidence type="ECO:0000256" key="5">
    <source>
        <dbReference type="ARBA" id="ARBA00022475"/>
    </source>
</evidence>
<evidence type="ECO:0000256" key="1">
    <source>
        <dbReference type="ARBA" id="ARBA00004651"/>
    </source>
</evidence>
<feature type="transmembrane region" description="Helical" evidence="12">
    <location>
        <begin position="156"/>
        <end position="177"/>
    </location>
</feature>
<sequence>MIARNIKQKRHLSLILTGILCILSIILSLTTGAFPMTLGELVSALIGQGNGATQLILFEFRLPRLIVTLCAGIALSLSGAILQSITRNGLAEPGILGINAGSGFAIALFIAIGQIKADDFVYMLPIVSLCGGLIVTLFIFYFSYEGEKGLSPASMVLVGVGLSAALSGCALTLISSFDRSQSEFISTWFAGNIWGDTWPFVWTFVPWLLIIIPVVLYKAEILNILNTSDAIALGLGISLKRQRLILVFLAVLLSSVAVSIVGAIGFIGLMAPHIARTIIGPRHQSFLPLAMMIGGILLVISDTIGQNLVQPNGLPAGIIVAIIGAPYFLYLMYKVKGT</sequence>
<protein>
    <recommendedName>
        <fullName evidence="3">Probable heme-iron transport system permease protein IsdF</fullName>
    </recommendedName>
    <alternativeName>
        <fullName evidence="11">Iron-regulated surface determinant protein F</fullName>
    </alternativeName>
    <alternativeName>
        <fullName evidence="10">Staphylococcal iron-regulated protein G</fullName>
    </alternativeName>
</protein>
<comment type="function">
    <text evidence="9">Part of the binding-protein-dependent transport system for heme-iron. Responsible for the translocation of the substrate across the membrane.</text>
</comment>
<feature type="transmembrane region" description="Helical" evidence="12">
    <location>
        <begin position="12"/>
        <end position="34"/>
    </location>
</feature>
<evidence type="ECO:0000256" key="12">
    <source>
        <dbReference type="SAM" id="Phobius"/>
    </source>
</evidence>
<evidence type="ECO:0000256" key="2">
    <source>
        <dbReference type="ARBA" id="ARBA00007935"/>
    </source>
</evidence>
<dbReference type="Proteomes" id="UP000646308">
    <property type="component" value="Unassembled WGS sequence"/>
</dbReference>
<dbReference type="SUPFAM" id="SSF81345">
    <property type="entry name" value="ABC transporter involved in vitamin B12 uptake, BtuC"/>
    <property type="match status" value="1"/>
</dbReference>
<dbReference type="CDD" id="cd06550">
    <property type="entry name" value="TM_ABC_iron-siderophores_like"/>
    <property type="match status" value="1"/>
</dbReference>
<dbReference type="AlphaFoldDB" id="A0A2T4MLJ8"/>
<feature type="transmembrane region" description="Helical" evidence="12">
    <location>
        <begin position="197"/>
        <end position="217"/>
    </location>
</feature>
<feature type="transmembrane region" description="Helical" evidence="12">
    <location>
        <begin position="313"/>
        <end position="333"/>
    </location>
</feature>
<dbReference type="FunFam" id="1.10.3470.10:FF:000001">
    <property type="entry name" value="Vitamin B12 ABC transporter permease BtuC"/>
    <property type="match status" value="1"/>
</dbReference>
<dbReference type="EMBL" id="WMFL01000058">
    <property type="protein sequence ID" value="NJI02072.1"/>
    <property type="molecule type" value="Genomic_DNA"/>
</dbReference>
<dbReference type="InterPro" id="IPR037294">
    <property type="entry name" value="ABC_BtuC-like"/>
</dbReference>
<comment type="subcellular location">
    <subcellularLocation>
        <location evidence="1">Cell membrane</location>
        <topology evidence="1">Multi-pass membrane protein</topology>
    </subcellularLocation>
</comment>
<keyword evidence="6 12" id="KW-0812">Transmembrane</keyword>
<comment type="caution">
    <text evidence="13">The sequence shown here is derived from an EMBL/GenBank/DDBJ whole genome shotgun (WGS) entry which is preliminary data.</text>
</comment>
<feature type="transmembrane region" description="Helical" evidence="12">
    <location>
        <begin position="244"/>
        <end position="271"/>
    </location>
</feature>
<keyword evidence="4" id="KW-0813">Transport</keyword>
<dbReference type="PANTHER" id="PTHR30472:SF69">
    <property type="entry name" value="HEME-IRON TRANSPORT SYSTEM PERMEASE PROTEIN ISDF-RELATED"/>
    <property type="match status" value="1"/>
</dbReference>
<evidence type="ECO:0000256" key="9">
    <source>
        <dbReference type="ARBA" id="ARBA00025320"/>
    </source>
</evidence>
<reference evidence="13" key="1">
    <citation type="submission" date="2019-11" db="EMBL/GenBank/DDBJ databases">
        <title>Whole genome comparisons of Staphylococcus agnetis isolates from cattle and chickens.</title>
        <authorList>
            <person name="Rhoads D."/>
            <person name="Shwani A."/>
            <person name="Adkins P."/>
            <person name="Calcutt M."/>
            <person name="Middleton J."/>
        </authorList>
    </citation>
    <scope>NUCLEOTIDE SEQUENCE</scope>
    <source>
        <strain evidence="13">1387</strain>
    </source>
</reference>
<evidence type="ECO:0000256" key="6">
    <source>
        <dbReference type="ARBA" id="ARBA00022692"/>
    </source>
</evidence>
<keyword evidence="8 12" id="KW-0472">Membrane</keyword>
<feature type="transmembrane region" description="Helical" evidence="12">
    <location>
        <begin position="65"/>
        <end position="82"/>
    </location>
</feature>
<keyword evidence="5" id="KW-1003">Cell membrane</keyword>
<dbReference type="GO" id="GO:0033214">
    <property type="term" value="P:siderophore-iron import into cell"/>
    <property type="evidence" value="ECO:0007669"/>
    <property type="project" value="TreeGrafter"/>
</dbReference>
<comment type="similarity">
    <text evidence="2">Belongs to the binding-protein-dependent transport system permease family. FecCD subfamily.</text>
</comment>
<dbReference type="GeneID" id="57690847"/>
<feature type="transmembrane region" description="Helical" evidence="12">
    <location>
        <begin position="121"/>
        <end position="144"/>
    </location>
</feature>
<dbReference type="GO" id="GO:0005886">
    <property type="term" value="C:plasma membrane"/>
    <property type="evidence" value="ECO:0007669"/>
    <property type="project" value="UniProtKB-SubCell"/>
</dbReference>
<evidence type="ECO:0000313" key="13">
    <source>
        <dbReference type="EMBL" id="NJI02072.1"/>
    </source>
</evidence>
<gene>
    <name evidence="13" type="ORF">GLV84_04265</name>
</gene>
<dbReference type="PANTHER" id="PTHR30472">
    <property type="entry name" value="FERRIC ENTEROBACTIN TRANSPORT SYSTEM PERMEASE PROTEIN"/>
    <property type="match status" value="1"/>
</dbReference>
<proteinExistence type="inferred from homology"/>
<evidence type="ECO:0000256" key="10">
    <source>
        <dbReference type="ARBA" id="ARBA00031149"/>
    </source>
</evidence>
<dbReference type="InterPro" id="IPR000522">
    <property type="entry name" value="ABC_transptr_permease_BtuC"/>
</dbReference>
<evidence type="ECO:0000256" key="3">
    <source>
        <dbReference type="ARBA" id="ARBA00018524"/>
    </source>
</evidence>
<feature type="transmembrane region" description="Helical" evidence="12">
    <location>
        <begin position="94"/>
        <end position="115"/>
    </location>
</feature>
<dbReference type="GO" id="GO:0022857">
    <property type="term" value="F:transmembrane transporter activity"/>
    <property type="evidence" value="ECO:0007669"/>
    <property type="project" value="InterPro"/>
</dbReference>
<evidence type="ECO:0000313" key="14">
    <source>
        <dbReference type="Proteomes" id="UP000646308"/>
    </source>
</evidence>
<feature type="transmembrane region" description="Helical" evidence="12">
    <location>
        <begin position="283"/>
        <end position="301"/>
    </location>
</feature>